<evidence type="ECO:0000256" key="13">
    <source>
        <dbReference type="ARBA" id="ARBA00045085"/>
    </source>
</evidence>
<dbReference type="EMBL" id="OU895879">
    <property type="protein sequence ID" value="CAG9808656.1"/>
    <property type="molecule type" value="Genomic_DNA"/>
</dbReference>
<comment type="similarity">
    <text evidence="3">Belongs to the glycosyltransferase 39 family.</text>
</comment>
<name>A0A9N9WW96_9DIPT</name>
<feature type="transmembrane region" description="Helical" evidence="18">
    <location>
        <begin position="560"/>
        <end position="581"/>
    </location>
</feature>
<feature type="domain" description="MIR" evidence="19">
    <location>
        <begin position="432"/>
        <end position="488"/>
    </location>
</feature>
<evidence type="ECO:0000256" key="14">
    <source>
        <dbReference type="ARBA" id="ARBA00045102"/>
    </source>
</evidence>
<dbReference type="Pfam" id="PF02815">
    <property type="entry name" value="MIR"/>
    <property type="match status" value="1"/>
</dbReference>
<gene>
    <name evidence="20" type="ORF">CHIRRI_LOCUS11494</name>
</gene>
<feature type="transmembrane region" description="Helical" evidence="18">
    <location>
        <begin position="161"/>
        <end position="180"/>
    </location>
</feature>
<evidence type="ECO:0000256" key="7">
    <source>
        <dbReference type="ARBA" id="ARBA00022692"/>
    </source>
</evidence>
<evidence type="ECO:0000259" key="19">
    <source>
        <dbReference type="PROSITE" id="PS50919"/>
    </source>
</evidence>
<feature type="domain" description="MIR" evidence="19">
    <location>
        <begin position="305"/>
        <end position="361"/>
    </location>
</feature>
<dbReference type="FunFam" id="2.80.10.50:FF:000026">
    <property type="entry name" value="Blast:Protein O-mannosyl-transferase 2"/>
    <property type="match status" value="1"/>
</dbReference>
<proteinExistence type="inferred from homology"/>
<keyword evidence="7 18" id="KW-0812">Transmembrane</keyword>
<feature type="transmembrane region" description="Helical" evidence="18">
    <location>
        <begin position="250"/>
        <end position="271"/>
    </location>
</feature>
<dbReference type="EC" id="2.4.1.109" evidence="4"/>
<evidence type="ECO:0000256" key="16">
    <source>
        <dbReference type="ARBA" id="ARBA00062278"/>
    </source>
</evidence>
<organism evidence="20 21">
    <name type="scientific">Chironomus riparius</name>
    <dbReference type="NCBI Taxonomy" id="315576"/>
    <lineage>
        <taxon>Eukaryota</taxon>
        <taxon>Metazoa</taxon>
        <taxon>Ecdysozoa</taxon>
        <taxon>Arthropoda</taxon>
        <taxon>Hexapoda</taxon>
        <taxon>Insecta</taxon>
        <taxon>Pterygota</taxon>
        <taxon>Neoptera</taxon>
        <taxon>Endopterygota</taxon>
        <taxon>Diptera</taxon>
        <taxon>Nematocera</taxon>
        <taxon>Chironomoidea</taxon>
        <taxon>Chironomidae</taxon>
        <taxon>Chironominae</taxon>
        <taxon>Chironomus</taxon>
    </lineage>
</organism>
<keyword evidence="21" id="KW-1185">Reference proteome</keyword>
<dbReference type="AlphaFoldDB" id="A0A9N9WW96"/>
<evidence type="ECO:0000256" key="18">
    <source>
        <dbReference type="SAM" id="Phobius"/>
    </source>
</evidence>
<evidence type="ECO:0000256" key="5">
    <source>
        <dbReference type="ARBA" id="ARBA00022676"/>
    </source>
</evidence>
<keyword evidence="11 18" id="KW-0472">Membrane</keyword>
<keyword evidence="8" id="KW-0677">Repeat</keyword>
<dbReference type="PANTHER" id="PTHR10050">
    <property type="entry name" value="DOLICHYL-PHOSPHATE-MANNOSE--PROTEIN MANNOSYLTRANSFERASE"/>
    <property type="match status" value="1"/>
</dbReference>
<reference evidence="20" key="1">
    <citation type="submission" date="2022-01" db="EMBL/GenBank/DDBJ databases">
        <authorList>
            <person name="King R."/>
        </authorList>
    </citation>
    <scope>NUCLEOTIDE SEQUENCE</scope>
</reference>
<keyword evidence="9" id="KW-0256">Endoplasmic reticulum</keyword>
<dbReference type="InterPro" id="IPR036300">
    <property type="entry name" value="MIR_dom_sf"/>
</dbReference>
<feature type="transmembrane region" description="Helical" evidence="18">
    <location>
        <begin position="200"/>
        <end position="229"/>
    </location>
</feature>
<dbReference type="InterPro" id="IPR032421">
    <property type="entry name" value="PMT_4TMC"/>
</dbReference>
<dbReference type="Pfam" id="PF02366">
    <property type="entry name" value="PMT"/>
    <property type="match status" value="1"/>
</dbReference>
<feature type="transmembrane region" description="Helical" evidence="18">
    <location>
        <begin position="25"/>
        <end position="43"/>
    </location>
</feature>
<evidence type="ECO:0000256" key="9">
    <source>
        <dbReference type="ARBA" id="ARBA00022824"/>
    </source>
</evidence>
<feature type="transmembrane region" description="Helical" evidence="18">
    <location>
        <begin position="632"/>
        <end position="651"/>
    </location>
</feature>
<dbReference type="GO" id="GO:0004169">
    <property type="term" value="F:dolichyl-phosphate-mannose-protein mannosyltransferase activity"/>
    <property type="evidence" value="ECO:0007669"/>
    <property type="project" value="UniProtKB-EC"/>
</dbReference>
<evidence type="ECO:0000313" key="20">
    <source>
        <dbReference type="EMBL" id="CAG9808656.1"/>
    </source>
</evidence>
<feature type="transmembrane region" description="Helical" evidence="18">
    <location>
        <begin position="663"/>
        <end position="684"/>
    </location>
</feature>
<evidence type="ECO:0000256" key="10">
    <source>
        <dbReference type="ARBA" id="ARBA00022989"/>
    </source>
</evidence>
<evidence type="ECO:0000256" key="1">
    <source>
        <dbReference type="ARBA" id="ARBA00004477"/>
    </source>
</evidence>
<comment type="subcellular location">
    <subcellularLocation>
        <location evidence="1">Endoplasmic reticulum membrane</location>
        <topology evidence="1">Multi-pass membrane protein</topology>
    </subcellularLocation>
</comment>
<sequence>MTSTKNKEPSIKGAPKTSPQSITNWYLTVFIVIVVATAATRFYKVTEPDHVCWDETHFGKMASWYINRTFFFDVHPPLAKMMIALSGKLTGYNGTYPFDKPSDKYNGTKYEGMRIFCTFLGAAIVPMSYETVYDLTGSVLAAFVGAVYLIFDVGMITLNQYILLDPPLLCFMTASLMGMVKVSKYTTSGRSFTTRWWQWLVFTGTMIACTISVKFVGLFIVLLVGLQTISDLWIVLGDLSKPIFYSIKQFMARAVTLIIWPIFLYVLFFYIHLSVLNKSGNGDGFYSSGFQSRLIGNSLYNASMPRNVAYGAVITLKNHKTGGGYLHSHFHLYPKAFGARQQQVTTYTHKDDNNKWIIKPYDKESYGEKNVTLVKHGDLVRLEHLQTRRNLHAHNEKAPITVKHFQVTGYGENGTGDANDIFKVVILNGRENDPIQTVSTKFKLIHYFQHCAVTSSGKQLPKWGFEQQEVSCNPNLRDKNALWNVEDNYFELLPNVSFHVYAPGFFARFFESHAVMLQGNAGLKPKEGEVTSRPWQWPINYKGQYFSGGNYRIYLLGNPIIWWSNLAFLGLFLLTLIIAAIKHQRGYDANEKSEVGENKWRSLQAGVWLFAGWILHYLPFWAMGRVLYFHHYFPAIIFNSMLTGVMFNYLIERMPSWIKQIALGTILGIILYSFKLFYPLAYGFSDASTEKNSTMYGLRWMESWEF</sequence>
<comment type="catalytic activity">
    <reaction evidence="14">
        <text>a di-trans,poly-cis-dolichyl beta-D-mannosyl phosphate + L-seryl-[protein] = 3-O-(alpha-D-mannosyl)-L-seryl-[protein] + a di-trans,poly-cis-dolichyl phosphate + H(+)</text>
        <dbReference type="Rhea" id="RHEA:17377"/>
        <dbReference type="Rhea" id="RHEA-COMP:9863"/>
        <dbReference type="Rhea" id="RHEA-COMP:13546"/>
        <dbReference type="Rhea" id="RHEA-COMP:19498"/>
        <dbReference type="Rhea" id="RHEA-COMP:19501"/>
        <dbReference type="ChEBI" id="CHEBI:15378"/>
        <dbReference type="ChEBI" id="CHEBI:29999"/>
        <dbReference type="ChEBI" id="CHEBI:57683"/>
        <dbReference type="ChEBI" id="CHEBI:58211"/>
        <dbReference type="ChEBI" id="CHEBI:137321"/>
        <dbReference type="EC" id="2.4.1.109"/>
    </reaction>
</comment>
<evidence type="ECO:0000313" key="21">
    <source>
        <dbReference type="Proteomes" id="UP001153620"/>
    </source>
</evidence>
<dbReference type="Proteomes" id="UP001153620">
    <property type="component" value="Chromosome 3"/>
</dbReference>
<evidence type="ECO:0000256" key="8">
    <source>
        <dbReference type="ARBA" id="ARBA00022737"/>
    </source>
</evidence>
<accession>A0A9N9WW96</accession>
<dbReference type="PROSITE" id="PS50919">
    <property type="entry name" value="MIR"/>
    <property type="match status" value="3"/>
</dbReference>
<evidence type="ECO:0000256" key="12">
    <source>
        <dbReference type="ARBA" id="ARBA00039583"/>
    </source>
</evidence>
<comment type="function">
    <text evidence="15">Rt/POMT1 and tw/POMT2 function as a protein O-mannosyltransferase in association with each other to generate and maintain normal muscle development.</text>
</comment>
<comment type="pathway">
    <text evidence="2">Protein modification; protein glycosylation.</text>
</comment>
<keyword evidence="5" id="KW-0328">Glycosyltransferase</keyword>
<dbReference type="SMART" id="SM00472">
    <property type="entry name" value="MIR"/>
    <property type="match status" value="3"/>
</dbReference>
<keyword evidence="6" id="KW-0808">Transferase</keyword>
<feature type="transmembrane region" description="Helical" evidence="18">
    <location>
        <begin position="135"/>
        <end position="154"/>
    </location>
</feature>
<dbReference type="Pfam" id="PF16192">
    <property type="entry name" value="PMT_4TMC"/>
    <property type="match status" value="1"/>
</dbReference>
<evidence type="ECO:0000256" key="2">
    <source>
        <dbReference type="ARBA" id="ARBA00004922"/>
    </source>
</evidence>
<evidence type="ECO:0000256" key="6">
    <source>
        <dbReference type="ARBA" id="ARBA00022679"/>
    </source>
</evidence>
<protein>
    <recommendedName>
        <fullName evidence="12">Protein O-mannosyl-transferase 2</fullName>
        <ecNumber evidence="4">2.4.1.109</ecNumber>
    </recommendedName>
    <alternativeName>
        <fullName evidence="17">Protein twisted</fullName>
    </alternativeName>
</protein>
<feature type="transmembrane region" description="Helical" evidence="18">
    <location>
        <begin position="602"/>
        <end position="620"/>
    </location>
</feature>
<dbReference type="Gene3D" id="2.80.10.50">
    <property type="match status" value="1"/>
</dbReference>
<evidence type="ECO:0000256" key="15">
    <source>
        <dbReference type="ARBA" id="ARBA00059310"/>
    </source>
</evidence>
<feature type="domain" description="MIR" evidence="19">
    <location>
        <begin position="371"/>
        <end position="427"/>
    </location>
</feature>
<dbReference type="CDD" id="cd23282">
    <property type="entry name" value="beta-trefoil_MIR_POMT2"/>
    <property type="match status" value="1"/>
</dbReference>
<comment type="catalytic activity">
    <reaction evidence="13">
        <text>a di-trans,poly-cis-dolichyl beta-D-mannosyl phosphate + L-threonyl-[protein] = 3-O-(alpha-D-mannosyl)-L-threonyl-[protein] + a di-trans,poly-cis-dolichyl phosphate + H(+)</text>
        <dbReference type="Rhea" id="RHEA:53396"/>
        <dbReference type="Rhea" id="RHEA-COMP:11060"/>
        <dbReference type="Rhea" id="RHEA-COMP:13547"/>
        <dbReference type="Rhea" id="RHEA-COMP:19498"/>
        <dbReference type="Rhea" id="RHEA-COMP:19501"/>
        <dbReference type="ChEBI" id="CHEBI:15378"/>
        <dbReference type="ChEBI" id="CHEBI:30013"/>
        <dbReference type="ChEBI" id="CHEBI:57683"/>
        <dbReference type="ChEBI" id="CHEBI:58211"/>
        <dbReference type="ChEBI" id="CHEBI:137323"/>
        <dbReference type="EC" id="2.4.1.109"/>
    </reaction>
</comment>
<evidence type="ECO:0000256" key="17">
    <source>
        <dbReference type="ARBA" id="ARBA00081085"/>
    </source>
</evidence>
<dbReference type="GO" id="GO:0005789">
    <property type="term" value="C:endoplasmic reticulum membrane"/>
    <property type="evidence" value="ECO:0007669"/>
    <property type="project" value="UniProtKB-SubCell"/>
</dbReference>
<dbReference type="OrthoDB" id="5561486at2759"/>
<dbReference type="PANTHER" id="PTHR10050:SF46">
    <property type="entry name" value="PROTEIN O-MANNOSYL-TRANSFERASE 2"/>
    <property type="match status" value="1"/>
</dbReference>
<dbReference type="SUPFAM" id="SSF82109">
    <property type="entry name" value="MIR domain"/>
    <property type="match status" value="1"/>
</dbReference>
<reference evidence="20" key="2">
    <citation type="submission" date="2022-10" db="EMBL/GenBank/DDBJ databases">
        <authorList>
            <consortium name="ENA_rothamsted_submissions"/>
            <consortium name="culmorum"/>
            <person name="King R."/>
        </authorList>
    </citation>
    <scope>NUCLEOTIDE SEQUENCE</scope>
</reference>
<evidence type="ECO:0000256" key="3">
    <source>
        <dbReference type="ARBA" id="ARBA00007222"/>
    </source>
</evidence>
<dbReference type="InterPro" id="IPR027005">
    <property type="entry name" value="PMT-like"/>
</dbReference>
<evidence type="ECO:0000256" key="11">
    <source>
        <dbReference type="ARBA" id="ARBA00023136"/>
    </source>
</evidence>
<dbReference type="InterPro" id="IPR016093">
    <property type="entry name" value="MIR_motif"/>
</dbReference>
<dbReference type="InterPro" id="IPR003342">
    <property type="entry name" value="ArnT-like_N"/>
</dbReference>
<comment type="subunit">
    <text evidence="16">Interacts with Rt/POMT1.</text>
</comment>
<keyword evidence="10 18" id="KW-1133">Transmembrane helix</keyword>
<evidence type="ECO:0000256" key="4">
    <source>
        <dbReference type="ARBA" id="ARBA00012839"/>
    </source>
</evidence>